<evidence type="ECO:0000256" key="14">
    <source>
        <dbReference type="RuleBase" id="RU366074"/>
    </source>
</evidence>
<evidence type="ECO:0000256" key="10">
    <source>
        <dbReference type="ARBA" id="ARBA00023221"/>
    </source>
</evidence>
<evidence type="ECO:0000256" key="1">
    <source>
        <dbReference type="ARBA" id="ARBA00002607"/>
    </source>
</evidence>
<dbReference type="InterPro" id="IPR036291">
    <property type="entry name" value="NAD(P)-bd_dom_sf"/>
</dbReference>
<dbReference type="SUPFAM" id="SSF51735">
    <property type="entry name" value="NAD(P)-binding Rossmann-fold domains"/>
    <property type="match status" value="1"/>
</dbReference>
<comment type="similarity">
    <text evidence="3 14">Belongs to the short-chain dehydrogenases/reductases (SDR) family.</text>
</comment>
<comment type="pathway">
    <text evidence="2 14">Lipid metabolism; fatty acid biosynthesis.</text>
</comment>
<dbReference type="GO" id="GO:0051287">
    <property type="term" value="F:NAD binding"/>
    <property type="evidence" value="ECO:0007669"/>
    <property type="project" value="UniProtKB-UniRule"/>
</dbReference>
<protein>
    <recommendedName>
        <fullName evidence="14">3-oxoacyl-[acyl-carrier-protein] reductase</fullName>
        <ecNumber evidence="14">1.1.1.100</ecNumber>
    </recommendedName>
</protein>
<keyword evidence="9 14" id="KW-0275">Fatty acid biosynthesis</keyword>
<dbReference type="GO" id="GO:0008202">
    <property type="term" value="P:steroid metabolic process"/>
    <property type="evidence" value="ECO:0007669"/>
    <property type="project" value="UniProtKB-KW"/>
</dbReference>
<dbReference type="GO" id="GO:0004316">
    <property type="term" value="F:3-oxoacyl-[acyl-carrier-protein] reductase (NADPH) activity"/>
    <property type="evidence" value="ECO:0007669"/>
    <property type="project" value="UniProtKB-UniRule"/>
</dbReference>
<comment type="catalytic activity">
    <reaction evidence="11 14">
        <text>a (3R)-hydroxyacyl-[ACP] + NADP(+) = a 3-oxoacyl-[ACP] + NADPH + H(+)</text>
        <dbReference type="Rhea" id="RHEA:17397"/>
        <dbReference type="Rhea" id="RHEA-COMP:9916"/>
        <dbReference type="Rhea" id="RHEA-COMP:9945"/>
        <dbReference type="ChEBI" id="CHEBI:15378"/>
        <dbReference type="ChEBI" id="CHEBI:57783"/>
        <dbReference type="ChEBI" id="CHEBI:58349"/>
        <dbReference type="ChEBI" id="CHEBI:78776"/>
        <dbReference type="ChEBI" id="CHEBI:78827"/>
        <dbReference type="EC" id="1.1.1.100"/>
    </reaction>
</comment>
<evidence type="ECO:0000256" key="5">
    <source>
        <dbReference type="ARBA" id="ARBA00022832"/>
    </source>
</evidence>
<dbReference type="UniPathway" id="UPA00094"/>
<feature type="binding site" evidence="13">
    <location>
        <begin position="153"/>
        <end position="157"/>
    </location>
    <ligand>
        <name>NADP(+)</name>
        <dbReference type="ChEBI" id="CHEBI:58349"/>
    </ligand>
</feature>
<evidence type="ECO:0000313" key="17">
    <source>
        <dbReference type="Proteomes" id="UP000242329"/>
    </source>
</evidence>
<evidence type="ECO:0000256" key="9">
    <source>
        <dbReference type="ARBA" id="ARBA00023160"/>
    </source>
</evidence>
<name>A0A1M5JDB9_9FIRM</name>
<gene>
    <name evidence="16" type="ORF">SAMN02745221_00071</name>
</gene>
<proteinExistence type="inferred from homology"/>
<keyword evidence="5 14" id="KW-0276">Fatty acid metabolism</keyword>
<evidence type="ECO:0000256" key="12">
    <source>
        <dbReference type="PIRSR" id="PIRSR611284-1"/>
    </source>
</evidence>
<feature type="domain" description="Ketoreductase" evidence="15">
    <location>
        <begin position="4"/>
        <end position="184"/>
    </location>
</feature>
<accession>A0A1M5JDB9</accession>
<evidence type="ECO:0000256" key="2">
    <source>
        <dbReference type="ARBA" id="ARBA00005194"/>
    </source>
</evidence>
<dbReference type="InterPro" id="IPR057326">
    <property type="entry name" value="KR_dom"/>
</dbReference>
<evidence type="ECO:0000256" key="3">
    <source>
        <dbReference type="ARBA" id="ARBA00006484"/>
    </source>
</evidence>
<keyword evidence="10" id="KW-0753">Steroid metabolism</keyword>
<dbReference type="STRING" id="1123382.SAMN02745221_00071"/>
<dbReference type="NCBIfam" id="NF005559">
    <property type="entry name" value="PRK07231.1"/>
    <property type="match status" value="1"/>
</dbReference>
<reference evidence="17" key="1">
    <citation type="submission" date="2016-11" db="EMBL/GenBank/DDBJ databases">
        <authorList>
            <person name="Varghese N."/>
            <person name="Submissions S."/>
        </authorList>
    </citation>
    <scope>NUCLEOTIDE SEQUENCE [LARGE SCALE GENOMIC DNA]</scope>
    <source>
        <strain evidence="17">DSM 11003</strain>
    </source>
</reference>
<keyword evidence="8 14" id="KW-0443">Lipid metabolism</keyword>
<dbReference type="FunFam" id="3.40.50.720:FF:000037">
    <property type="entry name" value="3-oxoacyl-[acyl-carrier-protein] reductase FabG"/>
    <property type="match status" value="1"/>
</dbReference>
<evidence type="ECO:0000256" key="4">
    <source>
        <dbReference type="ARBA" id="ARBA00022516"/>
    </source>
</evidence>
<dbReference type="EMBL" id="FQWY01000002">
    <property type="protein sequence ID" value="SHG38537.1"/>
    <property type="molecule type" value="Genomic_DNA"/>
</dbReference>
<keyword evidence="6 13" id="KW-0521">NADP</keyword>
<dbReference type="PANTHER" id="PTHR42879:SF2">
    <property type="entry name" value="3-OXOACYL-[ACYL-CARRIER-PROTEIN] REDUCTASE FABG"/>
    <property type="match status" value="1"/>
</dbReference>
<dbReference type="RefSeq" id="WP_073088820.1">
    <property type="nucleotide sequence ID" value="NZ_FQWY01000002.1"/>
</dbReference>
<evidence type="ECO:0000256" key="7">
    <source>
        <dbReference type="ARBA" id="ARBA00023002"/>
    </source>
</evidence>
<dbReference type="InterPro" id="IPR011284">
    <property type="entry name" value="3oxo_ACP_reduc"/>
</dbReference>
<dbReference type="Pfam" id="PF13561">
    <property type="entry name" value="adh_short_C2"/>
    <property type="match status" value="1"/>
</dbReference>
<dbReference type="PRINTS" id="PR00080">
    <property type="entry name" value="SDRFAMILY"/>
</dbReference>
<comment type="function">
    <text evidence="1 14">Catalyzes the NADPH-dependent reduction of beta-ketoacyl-ACP substrates to beta-hydroxyacyl-ACP products, the first reductive step in the elongation cycle of fatty acid biosynthesis.</text>
</comment>
<keyword evidence="17" id="KW-1185">Reference proteome</keyword>
<dbReference type="OrthoDB" id="9803333at2"/>
<dbReference type="Gene3D" id="3.40.50.720">
    <property type="entry name" value="NAD(P)-binding Rossmann-like Domain"/>
    <property type="match status" value="1"/>
</dbReference>
<keyword evidence="4 14" id="KW-0444">Lipid biosynthesis</keyword>
<dbReference type="Proteomes" id="UP000242329">
    <property type="component" value="Unassembled WGS sequence"/>
</dbReference>
<dbReference type="InterPro" id="IPR050259">
    <property type="entry name" value="SDR"/>
</dbReference>
<dbReference type="AlphaFoldDB" id="A0A1M5JDB9"/>
<dbReference type="SMART" id="SM00822">
    <property type="entry name" value="PKS_KR"/>
    <property type="match status" value="1"/>
</dbReference>
<dbReference type="NCBIfam" id="NF009466">
    <property type="entry name" value="PRK12826.1-2"/>
    <property type="match status" value="1"/>
</dbReference>
<feature type="active site" description="Proton acceptor" evidence="12">
    <location>
        <position position="153"/>
    </location>
</feature>
<dbReference type="NCBIfam" id="TIGR01830">
    <property type="entry name" value="3oxo_ACP_reduc"/>
    <property type="match status" value="1"/>
</dbReference>
<evidence type="ECO:0000256" key="11">
    <source>
        <dbReference type="ARBA" id="ARBA00048508"/>
    </source>
</evidence>
<comment type="subunit">
    <text evidence="14">Homotetramer.</text>
</comment>
<dbReference type="InterPro" id="IPR002347">
    <property type="entry name" value="SDR_fam"/>
</dbReference>
<sequence>MEHKVAVVTGGSRGIGRAIAIRLAKEGYKVVVNYLNDEKEAKEVLEEIKKEGGEGMIFKADVSSSREAENLIKSAVDTYGRLDVLVNNAGINKDQLMLRMSDEEWDKLIRTNLNSAFYCSRAALRPMMKNRFGRIINISSVVGISGNAGQAHYAASKSGLIGLTLSMAREYGNRGITVNAVAPGYIKTAMTDVLPEEVKERIIAGIAVGRMGNPEDVASLVAFLASAEASFITGQVIRVDGGMSIL</sequence>
<dbReference type="EC" id="1.1.1.100" evidence="14"/>
<evidence type="ECO:0000256" key="13">
    <source>
        <dbReference type="PIRSR" id="PIRSR611284-2"/>
    </source>
</evidence>
<dbReference type="PANTHER" id="PTHR42879">
    <property type="entry name" value="3-OXOACYL-(ACYL-CARRIER-PROTEIN) REDUCTASE"/>
    <property type="match status" value="1"/>
</dbReference>
<dbReference type="InterPro" id="IPR020904">
    <property type="entry name" value="Sc_DH/Rdtase_CS"/>
</dbReference>
<evidence type="ECO:0000313" key="16">
    <source>
        <dbReference type="EMBL" id="SHG38537.1"/>
    </source>
</evidence>
<evidence type="ECO:0000256" key="6">
    <source>
        <dbReference type="ARBA" id="ARBA00022857"/>
    </source>
</evidence>
<evidence type="ECO:0000256" key="8">
    <source>
        <dbReference type="ARBA" id="ARBA00023098"/>
    </source>
</evidence>
<dbReference type="GO" id="GO:0006633">
    <property type="term" value="P:fatty acid biosynthetic process"/>
    <property type="evidence" value="ECO:0007669"/>
    <property type="project" value="UniProtKB-UniPathway"/>
</dbReference>
<dbReference type="PROSITE" id="PS00061">
    <property type="entry name" value="ADH_SHORT"/>
    <property type="match status" value="1"/>
</dbReference>
<feature type="binding site" evidence="13">
    <location>
        <position position="88"/>
    </location>
    <ligand>
        <name>NADP(+)</name>
        <dbReference type="ChEBI" id="CHEBI:58349"/>
    </ligand>
</feature>
<dbReference type="PRINTS" id="PR00081">
    <property type="entry name" value="GDHRDH"/>
</dbReference>
<evidence type="ECO:0000259" key="15">
    <source>
        <dbReference type="SMART" id="SM00822"/>
    </source>
</evidence>
<organism evidence="16 17">
    <name type="scientific">Thermosyntropha lipolytica DSM 11003</name>
    <dbReference type="NCBI Taxonomy" id="1123382"/>
    <lineage>
        <taxon>Bacteria</taxon>
        <taxon>Bacillati</taxon>
        <taxon>Bacillota</taxon>
        <taxon>Clostridia</taxon>
        <taxon>Eubacteriales</taxon>
        <taxon>Syntrophomonadaceae</taxon>
        <taxon>Thermosyntropha</taxon>
    </lineage>
</organism>
<feature type="binding site" evidence="13">
    <location>
        <position position="186"/>
    </location>
    <ligand>
        <name>NADP(+)</name>
        <dbReference type="ChEBI" id="CHEBI:58349"/>
    </ligand>
</feature>
<feature type="binding site" evidence="13">
    <location>
        <begin position="10"/>
        <end position="13"/>
    </location>
    <ligand>
        <name>NADP(+)</name>
        <dbReference type="ChEBI" id="CHEBI:58349"/>
    </ligand>
</feature>
<keyword evidence="7 14" id="KW-0560">Oxidoreductase</keyword>
<dbReference type="CDD" id="cd05333">
    <property type="entry name" value="BKR_SDR_c"/>
    <property type="match status" value="1"/>
</dbReference>